<dbReference type="InterPro" id="IPR043149">
    <property type="entry name" value="TagF_N"/>
</dbReference>
<dbReference type="NCBIfam" id="NF041712">
    <property type="entry name" value="techglyph_taseTarF"/>
    <property type="match status" value="1"/>
</dbReference>
<dbReference type="SUPFAM" id="SSF53756">
    <property type="entry name" value="UDP-Glycosyltransferase/glycogen phosphorylase"/>
    <property type="match status" value="1"/>
</dbReference>
<keyword evidence="4" id="KW-0808">Transferase</keyword>
<dbReference type="RefSeq" id="WP_000867285.1">
    <property type="nucleotide sequence ID" value="NZ_BDYS01000017.1"/>
</dbReference>
<keyword evidence="5" id="KW-0777">Teichoic acid biosynthesis</keyword>
<dbReference type="GO" id="GO:0019350">
    <property type="term" value="P:teichoic acid biosynthetic process"/>
    <property type="evidence" value="ECO:0007669"/>
    <property type="project" value="UniProtKB-KW"/>
</dbReference>
<evidence type="ECO:0000256" key="6">
    <source>
        <dbReference type="ARBA" id="ARBA00023136"/>
    </source>
</evidence>
<comment type="caution">
    <text evidence="7">The sequence shown here is derived from an EMBL/GenBank/DDBJ whole genome shotgun (WGS) entry which is preliminary data.</text>
</comment>
<dbReference type="AlphaFoldDB" id="A0AAW4YAX0"/>
<keyword evidence="6" id="KW-0472">Membrane</keyword>
<accession>A0AAW4YAX0</accession>
<organism evidence="7 8">
    <name type="scientific">Staphylococcus aureus</name>
    <dbReference type="NCBI Taxonomy" id="1280"/>
    <lineage>
        <taxon>Bacteria</taxon>
        <taxon>Bacillati</taxon>
        <taxon>Bacillota</taxon>
        <taxon>Bacilli</taxon>
        <taxon>Bacillales</taxon>
        <taxon>Staphylococcaceae</taxon>
        <taxon>Staphylococcus</taxon>
    </lineage>
</organism>
<evidence type="ECO:0000256" key="3">
    <source>
        <dbReference type="ARBA" id="ARBA00022475"/>
    </source>
</evidence>
<comment type="similarity">
    <text evidence="2">Belongs to the CDP-glycerol glycerophosphotransferase family.</text>
</comment>
<dbReference type="GO" id="GO:0005886">
    <property type="term" value="C:plasma membrane"/>
    <property type="evidence" value="ECO:0007669"/>
    <property type="project" value="UniProtKB-SubCell"/>
</dbReference>
<gene>
    <name evidence="7" type="ORF">LB359_13180</name>
</gene>
<dbReference type="Gene3D" id="3.40.50.12580">
    <property type="match status" value="1"/>
</dbReference>
<reference evidence="7" key="2">
    <citation type="submission" date="2023-08" db="EMBL/GenBank/DDBJ databases">
        <authorList>
            <person name="Zhao H."/>
            <person name="Wang X."/>
        </authorList>
    </citation>
    <scope>NUCLEOTIDE SEQUENCE</scope>
    <source>
        <strain evidence="7">NC-4</strain>
    </source>
</reference>
<evidence type="ECO:0000256" key="1">
    <source>
        <dbReference type="ARBA" id="ARBA00004202"/>
    </source>
</evidence>
<dbReference type="GO" id="GO:0047355">
    <property type="term" value="F:CDP-glycerol glycerophosphotransferase activity"/>
    <property type="evidence" value="ECO:0007669"/>
    <property type="project" value="InterPro"/>
</dbReference>
<dbReference type="PANTHER" id="PTHR37316">
    <property type="entry name" value="TEICHOIC ACID GLYCEROL-PHOSPHATE PRIMASE"/>
    <property type="match status" value="1"/>
</dbReference>
<evidence type="ECO:0000256" key="2">
    <source>
        <dbReference type="ARBA" id="ARBA00010488"/>
    </source>
</evidence>
<dbReference type="InterPro" id="IPR049700">
    <property type="entry name" value="TarF"/>
</dbReference>
<dbReference type="EMBL" id="JAIUEN010000138">
    <property type="protein sequence ID" value="MCE3363266.1"/>
    <property type="molecule type" value="Genomic_DNA"/>
</dbReference>
<dbReference type="Pfam" id="PF04464">
    <property type="entry name" value="Glyphos_transf"/>
    <property type="match status" value="1"/>
</dbReference>
<keyword evidence="3" id="KW-1003">Cell membrane</keyword>
<dbReference type="InterPro" id="IPR043148">
    <property type="entry name" value="TagF_C"/>
</dbReference>
<dbReference type="Gene3D" id="3.40.50.11820">
    <property type="match status" value="1"/>
</dbReference>
<dbReference type="InterPro" id="IPR051612">
    <property type="entry name" value="Teichoic_Acid_Biosynth"/>
</dbReference>
<protein>
    <submittedName>
        <fullName evidence="7">CDP-glycerol glycerophosphotransferase family protein</fullName>
    </submittedName>
</protein>
<dbReference type="PANTHER" id="PTHR37316:SF3">
    <property type="entry name" value="TEICHOIC ACID GLYCEROL-PHOSPHATE TRANSFERASE"/>
    <property type="match status" value="1"/>
</dbReference>
<comment type="subcellular location">
    <subcellularLocation>
        <location evidence="1">Cell membrane</location>
        <topology evidence="1">Peripheral membrane protein</topology>
    </subcellularLocation>
</comment>
<proteinExistence type="inferred from homology"/>
<sequence>MKVNHSINNFKHKVINNIFKLGSFFTNENLVYFESFHGTQYSDNPKAIYEYLKKHSNKKLIWGVKKGYESIFEENNVPYVRRFSIKWFLVMPRAGFWLINTRIPRWFYKSDKTIYLQTWHGTPLKKLGLDIENVQMPGTQTDLYRVNIVNESKRWDYLISPNDYATNIFERAFKVNRSKIIQTGYPRNDKLVNKKNDIEYIKKIKKSLKIPENKKVIMYTPTWRDDKFLRKGTYELELQFDIEKLRENFSFEYVILLRMHYLVISRVNEKDDFIIDVSDYKDISDLYLISDVLITDYSSTMFDFAILKKPQIFYAFDLKDYSDRLRGFYMKYGDNLPGPIVSNEQGLIKEIEKIHTLKDRYAHQINNFYNEYCSLEDGQSTKRVVEILMD</sequence>
<evidence type="ECO:0000256" key="4">
    <source>
        <dbReference type="ARBA" id="ARBA00022679"/>
    </source>
</evidence>
<evidence type="ECO:0000256" key="5">
    <source>
        <dbReference type="ARBA" id="ARBA00022944"/>
    </source>
</evidence>
<dbReference type="InterPro" id="IPR007554">
    <property type="entry name" value="Glycerophosphate_synth"/>
</dbReference>
<name>A0AAW4YAX0_STAAU</name>
<evidence type="ECO:0000313" key="7">
    <source>
        <dbReference type="EMBL" id="MCE3363266.1"/>
    </source>
</evidence>
<reference evidence="7" key="1">
    <citation type="journal article" date="2021" name="Front Med (Lausanne)">
        <title>The Prevalence and Determinants of Fusidic Acid Resistance Among Methicillin-Resistant Staphylococcus aureus Clinical Isolates in China.</title>
        <authorList>
            <person name="Zhao H."/>
            <person name="Wang X."/>
            <person name="Wang B."/>
            <person name="Xu Y."/>
            <person name="Rao L."/>
            <person name="Wan B."/>
            <person name="Guo Y."/>
            <person name="Wu X."/>
            <person name="Yu J."/>
            <person name="Chen L."/>
            <person name="Li M."/>
            <person name="Yu F."/>
        </authorList>
    </citation>
    <scope>NUCLEOTIDE SEQUENCE</scope>
    <source>
        <strain evidence="7">NC-4</strain>
    </source>
</reference>
<dbReference type="Proteomes" id="UP001200271">
    <property type="component" value="Unassembled WGS sequence"/>
</dbReference>
<evidence type="ECO:0000313" key="8">
    <source>
        <dbReference type="Proteomes" id="UP001200271"/>
    </source>
</evidence>